<feature type="DNA-binding region" description="HMG box" evidence="2">
    <location>
        <begin position="1"/>
        <end position="33"/>
    </location>
</feature>
<evidence type="ECO:0000256" key="1">
    <source>
        <dbReference type="ARBA" id="ARBA00023125"/>
    </source>
</evidence>
<dbReference type="InterPro" id="IPR009071">
    <property type="entry name" value="HMG_box_dom"/>
</dbReference>
<dbReference type="GO" id="GO:0030154">
    <property type="term" value="P:cell differentiation"/>
    <property type="evidence" value="ECO:0007669"/>
    <property type="project" value="TreeGrafter"/>
</dbReference>
<comment type="caution">
    <text evidence="5">The sequence shown here is derived from an EMBL/GenBank/DDBJ whole genome shotgun (WGS) entry which is preliminary data.</text>
</comment>
<dbReference type="Pfam" id="PF00505">
    <property type="entry name" value="HMG_box"/>
    <property type="match status" value="1"/>
</dbReference>
<dbReference type="GO" id="GO:0001228">
    <property type="term" value="F:DNA-binding transcription activator activity, RNA polymerase II-specific"/>
    <property type="evidence" value="ECO:0007669"/>
    <property type="project" value="TreeGrafter"/>
</dbReference>
<dbReference type="PANTHER" id="PTHR10270">
    <property type="entry name" value="SOX TRANSCRIPTION FACTOR"/>
    <property type="match status" value="1"/>
</dbReference>
<feature type="non-terminal residue" evidence="5">
    <location>
        <position position="1"/>
    </location>
</feature>
<sequence>KKWRGLSHEDRRPYVEEAERLRVQHMHDYPNYKYRPRRRKNTKRGSVRKGAAAAPASPPLMPIPFPAPSPSYSFPSGTVISWAPTAAMAGRLP</sequence>
<dbReference type="Proteomes" id="UP001054945">
    <property type="component" value="Unassembled WGS sequence"/>
</dbReference>
<evidence type="ECO:0000313" key="6">
    <source>
        <dbReference type="Proteomes" id="UP001054945"/>
    </source>
</evidence>
<dbReference type="SUPFAM" id="SSF47095">
    <property type="entry name" value="HMG-box"/>
    <property type="match status" value="1"/>
</dbReference>
<dbReference type="Gene3D" id="1.10.30.10">
    <property type="entry name" value="High mobility group box domain"/>
    <property type="match status" value="1"/>
</dbReference>
<accession>A0AAV4SRT1</accession>
<gene>
    <name evidence="5" type="ORF">CEXT_275061</name>
</gene>
<evidence type="ECO:0000313" key="5">
    <source>
        <dbReference type="EMBL" id="GIY36649.1"/>
    </source>
</evidence>
<dbReference type="GO" id="GO:0000978">
    <property type="term" value="F:RNA polymerase II cis-regulatory region sequence-specific DNA binding"/>
    <property type="evidence" value="ECO:0007669"/>
    <property type="project" value="TreeGrafter"/>
</dbReference>
<dbReference type="PROSITE" id="PS50118">
    <property type="entry name" value="HMG_BOX_2"/>
    <property type="match status" value="1"/>
</dbReference>
<keyword evidence="2" id="KW-0539">Nucleus</keyword>
<organism evidence="5 6">
    <name type="scientific">Caerostris extrusa</name>
    <name type="common">Bark spider</name>
    <name type="synonym">Caerostris bankana</name>
    <dbReference type="NCBI Taxonomy" id="172846"/>
    <lineage>
        <taxon>Eukaryota</taxon>
        <taxon>Metazoa</taxon>
        <taxon>Ecdysozoa</taxon>
        <taxon>Arthropoda</taxon>
        <taxon>Chelicerata</taxon>
        <taxon>Arachnida</taxon>
        <taxon>Araneae</taxon>
        <taxon>Araneomorphae</taxon>
        <taxon>Entelegynae</taxon>
        <taxon>Araneoidea</taxon>
        <taxon>Araneidae</taxon>
        <taxon>Caerostris</taxon>
    </lineage>
</organism>
<name>A0AAV4SRT1_CAEEX</name>
<dbReference type="AlphaFoldDB" id="A0AAV4SRT1"/>
<dbReference type="PANTHER" id="PTHR10270:SF317">
    <property type="entry name" value="TRANSCRIPTION FACTOR SOX-15-RELATED"/>
    <property type="match status" value="1"/>
</dbReference>
<keyword evidence="6" id="KW-1185">Reference proteome</keyword>
<evidence type="ECO:0000256" key="2">
    <source>
        <dbReference type="PROSITE-ProRule" id="PRU00267"/>
    </source>
</evidence>
<dbReference type="EMBL" id="BPLR01010072">
    <property type="protein sequence ID" value="GIY36649.1"/>
    <property type="molecule type" value="Genomic_DNA"/>
</dbReference>
<keyword evidence="1 2" id="KW-0238">DNA-binding</keyword>
<evidence type="ECO:0000256" key="3">
    <source>
        <dbReference type="SAM" id="MobiDB-lite"/>
    </source>
</evidence>
<evidence type="ECO:0000259" key="4">
    <source>
        <dbReference type="PROSITE" id="PS50118"/>
    </source>
</evidence>
<feature type="region of interest" description="Disordered" evidence="3">
    <location>
        <begin position="27"/>
        <end position="61"/>
    </location>
</feature>
<reference evidence="5 6" key="1">
    <citation type="submission" date="2021-06" db="EMBL/GenBank/DDBJ databases">
        <title>Caerostris extrusa draft genome.</title>
        <authorList>
            <person name="Kono N."/>
            <person name="Arakawa K."/>
        </authorList>
    </citation>
    <scope>NUCLEOTIDE SEQUENCE [LARGE SCALE GENOMIC DNA]</scope>
</reference>
<dbReference type="InterPro" id="IPR050140">
    <property type="entry name" value="SRY-related_HMG-box_TF-like"/>
</dbReference>
<dbReference type="GO" id="GO:0005634">
    <property type="term" value="C:nucleus"/>
    <property type="evidence" value="ECO:0007669"/>
    <property type="project" value="UniProtKB-UniRule"/>
</dbReference>
<protein>
    <recommendedName>
        <fullName evidence="4">HMG box domain-containing protein</fullName>
    </recommendedName>
</protein>
<feature type="compositionally biased region" description="Basic residues" evidence="3">
    <location>
        <begin position="34"/>
        <end position="47"/>
    </location>
</feature>
<dbReference type="InterPro" id="IPR036910">
    <property type="entry name" value="HMG_box_dom_sf"/>
</dbReference>
<proteinExistence type="predicted"/>
<feature type="domain" description="HMG box" evidence="4">
    <location>
        <begin position="1"/>
        <end position="33"/>
    </location>
</feature>